<dbReference type="SUPFAM" id="SSF56672">
    <property type="entry name" value="DNA/RNA polymerases"/>
    <property type="match status" value="1"/>
</dbReference>
<keyword evidence="3" id="KW-1185">Reference proteome</keyword>
<evidence type="ECO:0000313" key="2">
    <source>
        <dbReference type="EMBL" id="KAL3388729.1"/>
    </source>
</evidence>
<proteinExistence type="predicted"/>
<sequence>MSLIDDESKDGYYMPHHAIRKESNEGADFPRAANILRNDLYVDDLLTGADTLTEMIQIRDEVISLPRRGGFDIRQWASNHHHALNNIEEKFVDLDCIIESNPVLKTLGIVWSSQDDKLLFKVNHSETTTKVSKRVILSEIAKIFDPLGLIGPTVLYAKKLLQECWKGKLEWDESVTQELYTKWKTFADQLPLIKTLSFDRRLLIDNPIHVELHGFCDASKVGYGACIYVRSIDTMGRILVRLACSKSRVAPLKDITIPRLELCAAELLVRLYLEAGFESFMSINKIFFWSDSMIVLQWLKKNPKVLKVFEANRVIKIQKVQKNVEWGHVRTHDNPADALSRGQYPSELLHNQLWINGPFWLQKENSEWPEKTNEEDLSDLPGLSSDKCLITQSDSSSLFQRFSTYSKLLHTISYCLRFLLTSYNTVINIGTEEKNATEWKIIKIIQGDCFGEEIENLLKCKQIKGSRLAALNPFIDEYGLLRVGGRLQNATIEEEHRHPILLPSYHHVTDLIIQLNTFAIEIEAILNSRPLCSLSSDPNDPSALTPAHLLVGRPLTTLPEQNLESVPENRLIVWKFISRARQHFWSRWHLEYLSELQKRQKWHSNSGELKPNDVVIIIDKNIPCMQWKLGIIEKVHPGTDGITRVATIKTAHGIFKRNITQLCPLPISNQ</sequence>
<gene>
    <name evidence="2" type="ORF">TKK_016158</name>
</gene>
<dbReference type="InterPro" id="IPR040676">
    <property type="entry name" value="DUF5641"/>
</dbReference>
<evidence type="ECO:0000313" key="3">
    <source>
        <dbReference type="Proteomes" id="UP001627154"/>
    </source>
</evidence>
<comment type="caution">
    <text evidence="2">The sequence shown here is derived from an EMBL/GenBank/DDBJ whole genome shotgun (WGS) entry which is preliminary data.</text>
</comment>
<protein>
    <recommendedName>
        <fullName evidence="1">DUF5641 domain-containing protein</fullName>
    </recommendedName>
</protein>
<dbReference type="Pfam" id="PF05380">
    <property type="entry name" value="Peptidase_A17"/>
    <property type="match status" value="1"/>
</dbReference>
<dbReference type="AlphaFoldDB" id="A0ABD2W7T1"/>
<dbReference type="InterPro" id="IPR008042">
    <property type="entry name" value="Retrotrans_Pao"/>
</dbReference>
<dbReference type="Pfam" id="PF18701">
    <property type="entry name" value="DUF5641"/>
    <property type="match status" value="1"/>
</dbReference>
<dbReference type="Proteomes" id="UP001627154">
    <property type="component" value="Unassembled WGS sequence"/>
</dbReference>
<name>A0ABD2W7T1_9HYME</name>
<accession>A0ABD2W7T1</accession>
<dbReference type="PANTHER" id="PTHR47331">
    <property type="entry name" value="PHD-TYPE DOMAIN-CONTAINING PROTEIN"/>
    <property type="match status" value="1"/>
</dbReference>
<dbReference type="InterPro" id="IPR043502">
    <property type="entry name" value="DNA/RNA_pol_sf"/>
</dbReference>
<dbReference type="EMBL" id="JBJJXI010000128">
    <property type="protein sequence ID" value="KAL3388729.1"/>
    <property type="molecule type" value="Genomic_DNA"/>
</dbReference>
<organism evidence="2 3">
    <name type="scientific">Trichogramma kaykai</name>
    <dbReference type="NCBI Taxonomy" id="54128"/>
    <lineage>
        <taxon>Eukaryota</taxon>
        <taxon>Metazoa</taxon>
        <taxon>Ecdysozoa</taxon>
        <taxon>Arthropoda</taxon>
        <taxon>Hexapoda</taxon>
        <taxon>Insecta</taxon>
        <taxon>Pterygota</taxon>
        <taxon>Neoptera</taxon>
        <taxon>Endopterygota</taxon>
        <taxon>Hymenoptera</taxon>
        <taxon>Apocrita</taxon>
        <taxon>Proctotrupomorpha</taxon>
        <taxon>Chalcidoidea</taxon>
        <taxon>Trichogrammatidae</taxon>
        <taxon>Trichogramma</taxon>
    </lineage>
</organism>
<evidence type="ECO:0000259" key="1">
    <source>
        <dbReference type="Pfam" id="PF18701"/>
    </source>
</evidence>
<feature type="domain" description="DUF5641" evidence="1">
    <location>
        <begin position="574"/>
        <end position="665"/>
    </location>
</feature>
<reference evidence="2 3" key="1">
    <citation type="journal article" date="2024" name="bioRxiv">
        <title>A reference genome for Trichogramma kaykai: A tiny desert-dwelling parasitoid wasp with competing sex-ratio distorters.</title>
        <authorList>
            <person name="Culotta J."/>
            <person name="Lindsey A.R."/>
        </authorList>
    </citation>
    <scope>NUCLEOTIDE SEQUENCE [LARGE SCALE GENOMIC DNA]</scope>
    <source>
        <strain evidence="2 3">KSX58</strain>
    </source>
</reference>
<dbReference type="GO" id="GO:0071897">
    <property type="term" value="P:DNA biosynthetic process"/>
    <property type="evidence" value="ECO:0007669"/>
    <property type="project" value="UniProtKB-ARBA"/>
</dbReference>